<feature type="compositionally biased region" description="Low complexity" evidence="1">
    <location>
        <begin position="410"/>
        <end position="424"/>
    </location>
</feature>
<feature type="compositionally biased region" description="Basic and acidic residues" evidence="1">
    <location>
        <begin position="135"/>
        <end position="148"/>
    </location>
</feature>
<evidence type="ECO:0000259" key="2">
    <source>
        <dbReference type="PROSITE" id="PS50240"/>
    </source>
</evidence>
<sequence length="651" mass="70844">MGVKTCRAGAGYCLLGNDCTLDEDFLPDDRHGHCDGLRSAFTPSAHFVCCRYSAEANATAIQADPAAAAATTTTVTETDTTATIPTQTEPYDDEGSQATDAVQHRATEQTLEETTTQLADTDWTTIGLDIDESNSEEKKPNETKALKRSRIELEDEQRAFTGKSGFTVTEITTNPTTNIAQDTTYPVSSPSKGHTNEHYSKPEDPKTPSSNADENHISLDDSKNNVDSFTHNGVMMDDILKLITEGEWQISLKNNEVTDEDNSESTTDENYTEPLSLSTSYDDQTEATKQTDMQDMNFSQQTESSDQISTTDTEKHAEETTLTPTISTFTTERESSTASLQSDVDIETEIKVHDKSGQESSSKGDSESTTPSDEALSSSTVLTPDLSIKTEIKVKDETEKDNSSEETAEPTTVPNTTPSSTKVPRPATNESWENDGRISVCLGDAIHDDPCWLVRFVDERFDNFLCHGTMISGNLILTSAVCAISLYQAGTKNVQVSGESSTKPPMKVSSIAIHEEYRPRGVESSRYDIGLVSVKASTCLVCMATPNLELRPPNCYTFASSSQGDGDVKRTQCEEVSLQQEDNQSVMCILPKQENLQVHSGAPLVCSGTVAGVASSSGDTPTFTPTARLLSWVQWNVKRLRARPGRTSPGH</sequence>
<feature type="compositionally biased region" description="Basic and acidic residues" evidence="1">
    <location>
        <begin position="194"/>
        <end position="206"/>
    </location>
</feature>
<keyword evidence="4" id="KW-1185">Reference proteome</keyword>
<dbReference type="AlphaFoldDB" id="A0AAN9WD16"/>
<feature type="domain" description="Peptidase S1" evidence="2">
    <location>
        <begin position="440"/>
        <end position="638"/>
    </location>
</feature>
<protein>
    <recommendedName>
        <fullName evidence="2">Peptidase S1 domain-containing protein</fullName>
    </recommendedName>
</protein>
<dbReference type="InterPro" id="IPR001254">
    <property type="entry name" value="Trypsin_dom"/>
</dbReference>
<reference evidence="3 4" key="1">
    <citation type="submission" date="2024-03" db="EMBL/GenBank/DDBJ databases">
        <title>The genome assembly and annotation of the cricket Gryllus longicercus Weissman &amp; Gray.</title>
        <authorList>
            <person name="Szrajer S."/>
            <person name="Gray D."/>
            <person name="Ylla G."/>
        </authorList>
    </citation>
    <scope>NUCLEOTIDE SEQUENCE [LARGE SCALE GENOMIC DNA]</scope>
    <source>
        <strain evidence="3">DAG 2021-001</strain>
        <tissue evidence="3">Whole body minus gut</tissue>
    </source>
</reference>
<feature type="compositionally biased region" description="Basic and acidic residues" evidence="1">
    <location>
        <begin position="388"/>
        <end position="403"/>
    </location>
</feature>
<feature type="compositionally biased region" description="Acidic residues" evidence="1">
    <location>
        <begin position="257"/>
        <end position="271"/>
    </location>
</feature>
<dbReference type="Gene3D" id="2.40.10.10">
    <property type="entry name" value="Trypsin-like serine proteases"/>
    <property type="match status" value="1"/>
</dbReference>
<dbReference type="InterPro" id="IPR009003">
    <property type="entry name" value="Peptidase_S1_PA"/>
</dbReference>
<proteinExistence type="predicted"/>
<accession>A0AAN9WD16</accession>
<evidence type="ECO:0000313" key="3">
    <source>
        <dbReference type="EMBL" id="KAK7873857.1"/>
    </source>
</evidence>
<dbReference type="GO" id="GO:0006508">
    <property type="term" value="P:proteolysis"/>
    <property type="evidence" value="ECO:0007669"/>
    <property type="project" value="InterPro"/>
</dbReference>
<feature type="compositionally biased region" description="Low complexity" evidence="1">
    <location>
        <begin position="169"/>
        <end position="179"/>
    </location>
</feature>
<dbReference type="InterPro" id="IPR043504">
    <property type="entry name" value="Peptidase_S1_PA_chymotrypsin"/>
</dbReference>
<feature type="compositionally biased region" description="Polar residues" evidence="1">
    <location>
        <begin position="367"/>
        <end position="382"/>
    </location>
</feature>
<name>A0AAN9WD16_9ORTH</name>
<dbReference type="GO" id="GO:0004252">
    <property type="term" value="F:serine-type endopeptidase activity"/>
    <property type="evidence" value="ECO:0007669"/>
    <property type="project" value="InterPro"/>
</dbReference>
<organism evidence="3 4">
    <name type="scientific">Gryllus longicercus</name>
    <dbReference type="NCBI Taxonomy" id="2509291"/>
    <lineage>
        <taxon>Eukaryota</taxon>
        <taxon>Metazoa</taxon>
        <taxon>Ecdysozoa</taxon>
        <taxon>Arthropoda</taxon>
        <taxon>Hexapoda</taxon>
        <taxon>Insecta</taxon>
        <taxon>Pterygota</taxon>
        <taxon>Neoptera</taxon>
        <taxon>Polyneoptera</taxon>
        <taxon>Orthoptera</taxon>
        <taxon>Ensifera</taxon>
        <taxon>Gryllidea</taxon>
        <taxon>Grylloidea</taxon>
        <taxon>Gryllidae</taxon>
        <taxon>Gryllinae</taxon>
        <taxon>Gryllus</taxon>
    </lineage>
</organism>
<dbReference type="EMBL" id="JAZDUA010000008">
    <property type="protein sequence ID" value="KAK7873857.1"/>
    <property type="molecule type" value="Genomic_DNA"/>
</dbReference>
<feature type="compositionally biased region" description="Polar residues" evidence="1">
    <location>
        <begin position="180"/>
        <end position="193"/>
    </location>
</feature>
<feature type="compositionally biased region" description="Basic and acidic residues" evidence="1">
    <location>
        <begin position="213"/>
        <end position="224"/>
    </location>
</feature>
<feature type="region of interest" description="Disordered" evidence="1">
    <location>
        <begin position="298"/>
        <end position="433"/>
    </location>
</feature>
<comment type="caution">
    <text evidence="3">The sequence shown here is derived from an EMBL/GenBank/DDBJ whole genome shotgun (WGS) entry which is preliminary data.</text>
</comment>
<dbReference type="SUPFAM" id="SSF50494">
    <property type="entry name" value="Trypsin-like serine proteases"/>
    <property type="match status" value="1"/>
</dbReference>
<dbReference type="Pfam" id="PF00089">
    <property type="entry name" value="Trypsin"/>
    <property type="match status" value="1"/>
</dbReference>
<evidence type="ECO:0000256" key="1">
    <source>
        <dbReference type="SAM" id="MobiDB-lite"/>
    </source>
</evidence>
<evidence type="ECO:0000313" key="4">
    <source>
        <dbReference type="Proteomes" id="UP001378592"/>
    </source>
</evidence>
<feature type="compositionally biased region" description="Polar residues" evidence="1">
    <location>
        <begin position="298"/>
        <end position="311"/>
    </location>
</feature>
<dbReference type="PROSITE" id="PS50240">
    <property type="entry name" value="TRYPSIN_DOM"/>
    <property type="match status" value="1"/>
</dbReference>
<feature type="region of interest" description="Disordered" evidence="1">
    <location>
        <begin position="127"/>
        <end position="148"/>
    </location>
</feature>
<feature type="compositionally biased region" description="Basic and acidic residues" evidence="1">
    <location>
        <begin position="348"/>
        <end position="366"/>
    </location>
</feature>
<feature type="region of interest" description="Disordered" evidence="1">
    <location>
        <begin position="254"/>
        <end position="283"/>
    </location>
</feature>
<dbReference type="PANTHER" id="PTHR24260">
    <property type="match status" value="1"/>
</dbReference>
<feature type="compositionally biased region" description="Polar residues" evidence="1">
    <location>
        <begin position="272"/>
        <end position="283"/>
    </location>
</feature>
<dbReference type="SMART" id="SM00020">
    <property type="entry name" value="Tryp_SPc"/>
    <property type="match status" value="1"/>
</dbReference>
<feature type="region of interest" description="Disordered" evidence="1">
    <location>
        <begin position="169"/>
        <end position="225"/>
    </location>
</feature>
<dbReference type="Proteomes" id="UP001378592">
    <property type="component" value="Unassembled WGS sequence"/>
</dbReference>
<dbReference type="PANTHER" id="PTHR24260:SF136">
    <property type="entry name" value="GH08193P-RELATED"/>
    <property type="match status" value="1"/>
</dbReference>
<feature type="compositionally biased region" description="Low complexity" evidence="1">
    <location>
        <begin position="320"/>
        <end position="330"/>
    </location>
</feature>
<gene>
    <name evidence="3" type="ORF">R5R35_005720</name>
</gene>
<dbReference type="InterPro" id="IPR051333">
    <property type="entry name" value="CLIP_Serine_Protease"/>
</dbReference>